<feature type="binding site" evidence="15">
    <location>
        <position position="41"/>
    </location>
    <ligand>
        <name>Mg(2+)</name>
        <dbReference type="ChEBI" id="CHEBI:18420"/>
    </ligand>
</feature>
<dbReference type="RefSeq" id="WP_425502355.1">
    <property type="nucleotide sequence ID" value="NZ_JACHXZ010000002.1"/>
</dbReference>
<evidence type="ECO:0000256" key="8">
    <source>
        <dbReference type="ARBA" id="ARBA00022694"/>
    </source>
</evidence>
<feature type="binding site" evidence="15">
    <location>
        <position position="114"/>
    </location>
    <ligand>
        <name>Mg(2+)</name>
        <dbReference type="ChEBI" id="CHEBI:18420"/>
    </ligand>
</feature>
<evidence type="ECO:0000256" key="10">
    <source>
        <dbReference type="ARBA" id="ARBA00022723"/>
    </source>
</evidence>
<evidence type="ECO:0000259" key="17">
    <source>
        <dbReference type="PROSITE" id="PS50142"/>
    </source>
</evidence>
<keyword evidence="5 15" id="KW-0963">Cytoplasm</keyword>
<evidence type="ECO:0000256" key="14">
    <source>
        <dbReference type="ARBA" id="ARBA00022884"/>
    </source>
</evidence>
<dbReference type="GO" id="GO:0005737">
    <property type="term" value="C:cytoplasm"/>
    <property type="evidence" value="ECO:0007669"/>
    <property type="project" value="UniProtKB-SubCell"/>
</dbReference>
<evidence type="ECO:0000256" key="9">
    <source>
        <dbReference type="ARBA" id="ARBA00022722"/>
    </source>
</evidence>
<dbReference type="GO" id="GO:0046872">
    <property type="term" value="F:metal ion binding"/>
    <property type="evidence" value="ECO:0007669"/>
    <property type="project" value="UniProtKB-KW"/>
</dbReference>
<comment type="cofactor">
    <cofactor evidence="15">
        <name>Mg(2+)</name>
        <dbReference type="ChEBI" id="CHEBI:18420"/>
    </cofactor>
</comment>
<dbReference type="FunFam" id="3.30.160.20:FF:000003">
    <property type="entry name" value="Ribonuclease 3"/>
    <property type="match status" value="1"/>
</dbReference>
<evidence type="ECO:0000256" key="5">
    <source>
        <dbReference type="ARBA" id="ARBA00022490"/>
    </source>
</evidence>
<evidence type="ECO:0000313" key="19">
    <source>
        <dbReference type="Proteomes" id="UP000559987"/>
    </source>
</evidence>
<keyword evidence="19" id="KW-1185">Reference proteome</keyword>
<evidence type="ECO:0000256" key="1">
    <source>
        <dbReference type="ARBA" id="ARBA00000109"/>
    </source>
</evidence>
<evidence type="ECO:0000256" key="2">
    <source>
        <dbReference type="ARBA" id="ARBA00004496"/>
    </source>
</evidence>
<comment type="catalytic activity">
    <reaction evidence="1 15">
        <text>Endonucleolytic cleavage to 5'-phosphomonoester.</text>
        <dbReference type="EC" id="3.1.26.3"/>
    </reaction>
</comment>
<feature type="binding site" evidence="15">
    <location>
        <position position="117"/>
    </location>
    <ligand>
        <name>Mg(2+)</name>
        <dbReference type="ChEBI" id="CHEBI:18420"/>
    </ligand>
</feature>
<dbReference type="InterPro" id="IPR014720">
    <property type="entry name" value="dsRBD_dom"/>
</dbReference>
<keyword evidence="11 15" id="KW-0255">Endonuclease</keyword>
<dbReference type="EC" id="3.1.26.3" evidence="15"/>
<organism evidence="18 19">
    <name type="scientific">Simiduia aestuariiviva</name>
    <dbReference type="NCBI Taxonomy" id="1510459"/>
    <lineage>
        <taxon>Bacteria</taxon>
        <taxon>Pseudomonadati</taxon>
        <taxon>Pseudomonadota</taxon>
        <taxon>Gammaproteobacteria</taxon>
        <taxon>Cellvibrionales</taxon>
        <taxon>Cellvibrionaceae</taxon>
        <taxon>Simiduia</taxon>
    </lineage>
</organism>
<dbReference type="EMBL" id="JACHXZ010000002">
    <property type="protein sequence ID" value="MBB3168269.1"/>
    <property type="molecule type" value="Genomic_DNA"/>
</dbReference>
<protein>
    <recommendedName>
        <fullName evidence="15">Ribonuclease 3</fullName>
        <ecNumber evidence="15">3.1.26.3</ecNumber>
    </recommendedName>
    <alternativeName>
        <fullName evidence="15">Ribonuclease III</fullName>
        <shortName evidence="15">RNase III</shortName>
    </alternativeName>
</protein>
<dbReference type="GO" id="GO:0006364">
    <property type="term" value="P:rRNA processing"/>
    <property type="evidence" value="ECO:0007669"/>
    <property type="project" value="UniProtKB-UniRule"/>
</dbReference>
<keyword evidence="15" id="KW-0699">rRNA-binding</keyword>
<proteinExistence type="inferred from homology"/>
<dbReference type="FunFam" id="1.10.1520.10:FF:000001">
    <property type="entry name" value="Ribonuclease 3"/>
    <property type="match status" value="1"/>
</dbReference>
<dbReference type="InterPro" id="IPR036389">
    <property type="entry name" value="RNase_III_sf"/>
</dbReference>
<sequence>MSQNAFAQLEKQLGYEFESKALLRLALSHRSVGLPNNERLEFLGDSILNFVVAEQLYLAFPEAKEGQLTRLRANLVKGDTLAEIATTLSLGNFVRLGEGERKSGGHARASILADLVEAIIGAVYQESGLSAAKELVIRLLKDRLNQLSLDDPQKDSKSALQEYLQSRQLPLPDYQVVKVEGEGHAQRFSIQCVVSGLEATPIATDTSRKKAEKKAARMALDLLNELPRGGR</sequence>
<name>A0A839UP27_9GAMM</name>
<evidence type="ECO:0000256" key="12">
    <source>
        <dbReference type="ARBA" id="ARBA00022801"/>
    </source>
</evidence>
<keyword evidence="13 15" id="KW-0460">Magnesium</keyword>
<evidence type="ECO:0000256" key="7">
    <source>
        <dbReference type="ARBA" id="ARBA00022664"/>
    </source>
</evidence>
<dbReference type="PANTHER" id="PTHR11207:SF0">
    <property type="entry name" value="RIBONUCLEASE 3"/>
    <property type="match status" value="1"/>
</dbReference>
<dbReference type="Pfam" id="PF00035">
    <property type="entry name" value="dsrm"/>
    <property type="match status" value="1"/>
</dbReference>
<feature type="domain" description="DRBM" evidence="16">
    <location>
        <begin position="155"/>
        <end position="225"/>
    </location>
</feature>
<keyword evidence="7 15" id="KW-0507">mRNA processing</keyword>
<dbReference type="GO" id="GO:0042802">
    <property type="term" value="F:identical protein binding"/>
    <property type="evidence" value="ECO:0007669"/>
    <property type="project" value="UniProtKB-ARBA"/>
</dbReference>
<dbReference type="GO" id="GO:0019843">
    <property type="term" value="F:rRNA binding"/>
    <property type="evidence" value="ECO:0007669"/>
    <property type="project" value="UniProtKB-KW"/>
</dbReference>
<dbReference type="Gene3D" id="1.10.1520.10">
    <property type="entry name" value="Ribonuclease III domain"/>
    <property type="match status" value="1"/>
</dbReference>
<evidence type="ECO:0000313" key="18">
    <source>
        <dbReference type="EMBL" id="MBB3168269.1"/>
    </source>
</evidence>
<dbReference type="SUPFAM" id="SSF69065">
    <property type="entry name" value="RNase III domain-like"/>
    <property type="match status" value="1"/>
</dbReference>
<keyword evidence="9 15" id="KW-0540">Nuclease</keyword>
<feature type="active site" evidence="15">
    <location>
        <position position="45"/>
    </location>
</feature>
<dbReference type="PANTHER" id="PTHR11207">
    <property type="entry name" value="RIBONUCLEASE III"/>
    <property type="match status" value="1"/>
</dbReference>
<dbReference type="GO" id="GO:0006397">
    <property type="term" value="P:mRNA processing"/>
    <property type="evidence" value="ECO:0007669"/>
    <property type="project" value="UniProtKB-UniRule"/>
</dbReference>
<dbReference type="CDD" id="cd00593">
    <property type="entry name" value="RIBOc"/>
    <property type="match status" value="1"/>
</dbReference>
<keyword evidence="8 15" id="KW-0819">tRNA processing</keyword>
<evidence type="ECO:0000256" key="15">
    <source>
        <dbReference type="HAMAP-Rule" id="MF_00104"/>
    </source>
</evidence>
<dbReference type="Proteomes" id="UP000559987">
    <property type="component" value="Unassembled WGS sequence"/>
</dbReference>
<evidence type="ECO:0000259" key="16">
    <source>
        <dbReference type="PROSITE" id="PS50137"/>
    </source>
</evidence>
<dbReference type="NCBIfam" id="TIGR02191">
    <property type="entry name" value="RNaseIII"/>
    <property type="match status" value="1"/>
</dbReference>
<dbReference type="InterPro" id="IPR000999">
    <property type="entry name" value="RNase_III_dom"/>
</dbReference>
<dbReference type="InterPro" id="IPR011907">
    <property type="entry name" value="RNase_III"/>
</dbReference>
<dbReference type="Pfam" id="PF14622">
    <property type="entry name" value="Ribonucleas_3_3"/>
    <property type="match status" value="1"/>
</dbReference>
<reference evidence="18 19" key="1">
    <citation type="submission" date="2020-08" db="EMBL/GenBank/DDBJ databases">
        <title>Genomic Encyclopedia of Type Strains, Phase III (KMG-III): the genomes of soil and plant-associated and newly described type strains.</title>
        <authorList>
            <person name="Whitman W."/>
        </authorList>
    </citation>
    <scope>NUCLEOTIDE SEQUENCE [LARGE SCALE GENOMIC DNA]</scope>
    <source>
        <strain evidence="18 19">CECT 8571</strain>
    </source>
</reference>
<dbReference type="AlphaFoldDB" id="A0A839UP27"/>
<comment type="similarity">
    <text evidence="3">Belongs to the ribonuclease III family.</text>
</comment>
<evidence type="ECO:0000256" key="11">
    <source>
        <dbReference type="ARBA" id="ARBA00022759"/>
    </source>
</evidence>
<dbReference type="PROSITE" id="PS50137">
    <property type="entry name" value="DS_RBD"/>
    <property type="match status" value="1"/>
</dbReference>
<keyword evidence="12 15" id="KW-0378">Hydrolase</keyword>
<dbReference type="HAMAP" id="MF_00104">
    <property type="entry name" value="RNase_III"/>
    <property type="match status" value="1"/>
</dbReference>
<feature type="active site" evidence="15">
    <location>
        <position position="117"/>
    </location>
</feature>
<keyword evidence="6 15" id="KW-0698">rRNA processing</keyword>
<comment type="subcellular location">
    <subcellularLocation>
        <location evidence="2 15">Cytoplasm</location>
    </subcellularLocation>
</comment>
<evidence type="ECO:0000256" key="3">
    <source>
        <dbReference type="ARBA" id="ARBA00010183"/>
    </source>
</evidence>
<dbReference type="GO" id="GO:0008033">
    <property type="term" value="P:tRNA processing"/>
    <property type="evidence" value="ECO:0007669"/>
    <property type="project" value="UniProtKB-KW"/>
</dbReference>
<evidence type="ECO:0000256" key="6">
    <source>
        <dbReference type="ARBA" id="ARBA00022552"/>
    </source>
</evidence>
<evidence type="ECO:0000256" key="4">
    <source>
        <dbReference type="ARBA" id="ARBA00011738"/>
    </source>
</evidence>
<evidence type="ECO:0000256" key="13">
    <source>
        <dbReference type="ARBA" id="ARBA00022842"/>
    </source>
</evidence>
<comment type="caution">
    <text evidence="18">The sequence shown here is derived from an EMBL/GenBank/DDBJ whole genome shotgun (WGS) entry which is preliminary data.</text>
</comment>
<comment type="subunit">
    <text evidence="4 15">Homodimer.</text>
</comment>
<dbReference type="Gene3D" id="3.30.160.20">
    <property type="match status" value="1"/>
</dbReference>
<dbReference type="SMART" id="SM00358">
    <property type="entry name" value="DSRM"/>
    <property type="match status" value="1"/>
</dbReference>
<dbReference type="PROSITE" id="PS50142">
    <property type="entry name" value="RNASE_3_2"/>
    <property type="match status" value="1"/>
</dbReference>
<dbReference type="CDD" id="cd10845">
    <property type="entry name" value="DSRM_RNAse_III_family"/>
    <property type="match status" value="1"/>
</dbReference>
<accession>A0A839UP27</accession>
<gene>
    <name evidence="15" type="primary">rnc</name>
    <name evidence="18" type="ORF">FHS30_001453</name>
</gene>
<dbReference type="GO" id="GO:0004525">
    <property type="term" value="F:ribonuclease III activity"/>
    <property type="evidence" value="ECO:0007669"/>
    <property type="project" value="UniProtKB-UniRule"/>
</dbReference>
<dbReference type="PROSITE" id="PS00517">
    <property type="entry name" value="RNASE_3_1"/>
    <property type="match status" value="1"/>
</dbReference>
<keyword evidence="10 15" id="KW-0479">Metal-binding</keyword>
<dbReference type="GO" id="GO:0010468">
    <property type="term" value="P:regulation of gene expression"/>
    <property type="evidence" value="ECO:0007669"/>
    <property type="project" value="TreeGrafter"/>
</dbReference>
<keyword evidence="14 15" id="KW-0694">RNA-binding</keyword>
<feature type="domain" description="RNase III" evidence="17">
    <location>
        <begin position="6"/>
        <end position="128"/>
    </location>
</feature>
<dbReference type="SMART" id="SM00535">
    <property type="entry name" value="RIBOc"/>
    <property type="match status" value="1"/>
</dbReference>
<dbReference type="GO" id="GO:0003725">
    <property type="term" value="F:double-stranded RNA binding"/>
    <property type="evidence" value="ECO:0007669"/>
    <property type="project" value="TreeGrafter"/>
</dbReference>
<comment type="function">
    <text evidence="15">Digests double-stranded RNA. Involved in the processing of primary rRNA transcript to yield the immediate precursors to the large and small rRNAs (23S and 16S). Processes some mRNAs, and tRNAs when they are encoded in the rRNA operon. Processes pre-crRNA and tracrRNA of type II CRISPR loci if present in the organism.</text>
</comment>
<dbReference type="SUPFAM" id="SSF54768">
    <property type="entry name" value="dsRNA-binding domain-like"/>
    <property type="match status" value="1"/>
</dbReference>